<evidence type="ECO:0000313" key="1">
    <source>
        <dbReference type="EMBL" id="MBA9027910.1"/>
    </source>
</evidence>
<dbReference type="InterPro" id="IPR012674">
    <property type="entry name" value="Calycin"/>
</dbReference>
<accession>A0ABR6CSB2</accession>
<proteinExistence type="predicted"/>
<dbReference type="InterPro" id="IPR015231">
    <property type="entry name" value="DUF1934"/>
</dbReference>
<dbReference type="Gene3D" id="2.40.128.20">
    <property type="match status" value="1"/>
</dbReference>
<protein>
    <submittedName>
        <fullName evidence="1">Uncharacterized beta-barrel protein YwiB (DUF1934 family)</fullName>
    </submittedName>
</protein>
<gene>
    <name evidence="1" type="ORF">HNP81_003202</name>
</gene>
<dbReference type="RefSeq" id="WP_182503201.1">
    <property type="nucleotide sequence ID" value="NZ_JACJHX010000010.1"/>
</dbReference>
<reference evidence="1 2" key="1">
    <citation type="submission" date="2020-08" db="EMBL/GenBank/DDBJ databases">
        <title>Genomic Encyclopedia of Type Strains, Phase IV (KMG-IV): sequencing the most valuable type-strain genomes for metagenomic binning, comparative biology and taxonomic classification.</title>
        <authorList>
            <person name="Goeker M."/>
        </authorList>
    </citation>
    <scope>NUCLEOTIDE SEQUENCE [LARGE SCALE GENOMIC DNA]</scope>
    <source>
        <strain evidence="1 2">DSM 105481</strain>
    </source>
</reference>
<dbReference type="Proteomes" id="UP000626697">
    <property type="component" value="Unassembled WGS sequence"/>
</dbReference>
<dbReference type="Pfam" id="PF09148">
    <property type="entry name" value="DUF1934"/>
    <property type="match status" value="1"/>
</dbReference>
<comment type="caution">
    <text evidence="1">The sequence shown here is derived from an EMBL/GenBank/DDBJ whole genome shotgun (WGS) entry which is preliminary data.</text>
</comment>
<dbReference type="SUPFAM" id="SSF50814">
    <property type="entry name" value="Lipocalins"/>
    <property type="match status" value="1"/>
</dbReference>
<name>A0ABR6CSB2_9BACI</name>
<dbReference type="EMBL" id="JACJHX010000010">
    <property type="protein sequence ID" value="MBA9027910.1"/>
    <property type="molecule type" value="Genomic_DNA"/>
</dbReference>
<sequence length="146" mass="16886">MALHDLEQQSVKVTLKTKITVGSESEAYELITFGTKFQKNSSFYLQYTEESEAGKIQTTVKYKDNEILLLRNGATKMRQLFREGEATNGHYESLYGMLTLLTETKSAKHQWNEKTKEGRFEISYQMQMQGAEPGQYEMTLIYKEEA</sequence>
<organism evidence="1 2">
    <name type="scientific">Peribacillus huizhouensis</name>
    <dbReference type="NCBI Taxonomy" id="1501239"/>
    <lineage>
        <taxon>Bacteria</taxon>
        <taxon>Bacillati</taxon>
        <taxon>Bacillota</taxon>
        <taxon>Bacilli</taxon>
        <taxon>Bacillales</taxon>
        <taxon>Bacillaceae</taxon>
        <taxon>Peribacillus</taxon>
    </lineage>
</organism>
<evidence type="ECO:0000313" key="2">
    <source>
        <dbReference type="Proteomes" id="UP000626697"/>
    </source>
</evidence>
<keyword evidence="2" id="KW-1185">Reference proteome</keyword>